<dbReference type="Proteomes" id="UP001224775">
    <property type="component" value="Unassembled WGS sequence"/>
</dbReference>
<accession>A0AAD8Y7F2</accession>
<comment type="caution">
    <text evidence="1">The sequence shown here is derived from an EMBL/GenBank/DDBJ whole genome shotgun (WGS) entry which is preliminary data.</text>
</comment>
<gene>
    <name evidence="1" type="ORF">QTG54_009324</name>
</gene>
<dbReference type="AlphaFoldDB" id="A0AAD8Y7F2"/>
<evidence type="ECO:0000313" key="1">
    <source>
        <dbReference type="EMBL" id="KAK1740374.1"/>
    </source>
</evidence>
<reference evidence="1" key="1">
    <citation type="submission" date="2023-06" db="EMBL/GenBank/DDBJ databases">
        <title>Survivors Of The Sea: Transcriptome response of Skeletonema marinoi to long-term dormancy.</title>
        <authorList>
            <person name="Pinder M.I.M."/>
            <person name="Kourtchenko O."/>
            <person name="Robertson E.K."/>
            <person name="Larsson T."/>
            <person name="Maumus F."/>
            <person name="Osuna-Cruz C.M."/>
            <person name="Vancaester E."/>
            <person name="Stenow R."/>
            <person name="Vandepoele K."/>
            <person name="Ploug H."/>
            <person name="Bruchert V."/>
            <person name="Godhe A."/>
            <person name="Topel M."/>
        </authorList>
    </citation>
    <scope>NUCLEOTIDE SEQUENCE</scope>
    <source>
        <strain evidence="1">R05AC</strain>
    </source>
</reference>
<dbReference type="EMBL" id="JATAAI010000016">
    <property type="protein sequence ID" value="KAK1740374.1"/>
    <property type="molecule type" value="Genomic_DNA"/>
</dbReference>
<keyword evidence="2" id="KW-1185">Reference proteome</keyword>
<evidence type="ECO:0000313" key="2">
    <source>
        <dbReference type="Proteomes" id="UP001224775"/>
    </source>
</evidence>
<proteinExistence type="predicted"/>
<sequence length="297" mass="32074">MSANFEYSFEATFRTASSSFSVFFVEICPTELSASPSFAATFLSSTFAATFLSSTTVCFEGVWGNSFPPSFVVADFFASRVVSAFDSFISASPSCVLFVSFVSSITLSFLPTSSFTTLSSLYTIRSAATRNSTETCLPSVNCTAYEICCFPSLPASSFGTTITPSTASFVSGFVTLTGQLIPYISRSSYRVCSSQSAKEFTLYTWRYLVKSKYTPTTHPLFARSTLDALDFRASYQILHPTGNFVFDATLGTSGCRLSMEMSSVSESSVATFEMSSGGVSSDSSCFTWIGNDIIIFV</sequence>
<name>A0AAD8Y7F2_9STRA</name>
<protein>
    <submittedName>
        <fullName evidence="1">Uncharacterized protein</fullName>
    </submittedName>
</protein>
<organism evidence="1 2">
    <name type="scientific">Skeletonema marinoi</name>
    <dbReference type="NCBI Taxonomy" id="267567"/>
    <lineage>
        <taxon>Eukaryota</taxon>
        <taxon>Sar</taxon>
        <taxon>Stramenopiles</taxon>
        <taxon>Ochrophyta</taxon>
        <taxon>Bacillariophyta</taxon>
        <taxon>Coscinodiscophyceae</taxon>
        <taxon>Thalassiosirophycidae</taxon>
        <taxon>Thalassiosirales</taxon>
        <taxon>Skeletonemataceae</taxon>
        <taxon>Skeletonema</taxon>
        <taxon>Skeletonema marinoi-dohrnii complex</taxon>
    </lineage>
</organism>